<dbReference type="InterPro" id="IPR051783">
    <property type="entry name" value="NAD(P)-dependent_oxidoreduct"/>
</dbReference>
<dbReference type="GO" id="GO:0033712">
    <property type="term" value="F:1,5-anhydro-D-fructose reductase (1,5-anhydro-D-mannitol-forming) activity"/>
    <property type="evidence" value="ECO:0007669"/>
    <property type="project" value="UniProtKB-EC"/>
</dbReference>
<dbReference type="RefSeq" id="WP_168222334.1">
    <property type="nucleotide sequence ID" value="NZ_CP042998.1"/>
</dbReference>
<dbReference type="GO" id="GO:0004029">
    <property type="term" value="F:aldehyde dehydrogenase (NAD+) activity"/>
    <property type="evidence" value="ECO:0007669"/>
    <property type="project" value="TreeGrafter"/>
</dbReference>
<dbReference type="GO" id="GO:0000166">
    <property type="term" value="F:nucleotide binding"/>
    <property type="evidence" value="ECO:0007669"/>
    <property type="project" value="InterPro"/>
</dbReference>
<evidence type="ECO:0000259" key="2">
    <source>
        <dbReference type="Pfam" id="PF01370"/>
    </source>
</evidence>
<feature type="domain" description="NAD-dependent epimerase/dehydratase" evidence="2">
    <location>
        <begin position="395"/>
        <end position="620"/>
    </location>
</feature>
<dbReference type="PANTHER" id="PTHR48079">
    <property type="entry name" value="PROTEIN YEEZ"/>
    <property type="match status" value="1"/>
</dbReference>
<keyword evidence="4" id="KW-0560">Oxidoreductase</keyword>
<evidence type="ECO:0000256" key="1">
    <source>
        <dbReference type="SAM" id="MobiDB-lite"/>
    </source>
</evidence>
<evidence type="ECO:0000313" key="4">
    <source>
        <dbReference type="EMBL" id="QEH39221.1"/>
    </source>
</evidence>
<dbReference type="KEGG" id="agv:OJF2_78350"/>
<dbReference type="InterPro" id="IPR036291">
    <property type="entry name" value="NAD(P)-bd_dom_sf"/>
</dbReference>
<accession>A0A5B9WH02</accession>
<feature type="region of interest" description="Disordered" evidence="1">
    <location>
        <begin position="363"/>
        <end position="387"/>
    </location>
</feature>
<dbReference type="Pfam" id="PF01370">
    <property type="entry name" value="Epimerase"/>
    <property type="match status" value="1"/>
</dbReference>
<gene>
    <name evidence="4" type="primary">afr</name>
    <name evidence="4" type="ORF">OJF2_78350</name>
</gene>
<name>A0A5B9WH02_9BACT</name>
<dbReference type="GO" id="GO:0005737">
    <property type="term" value="C:cytoplasm"/>
    <property type="evidence" value="ECO:0007669"/>
    <property type="project" value="TreeGrafter"/>
</dbReference>
<evidence type="ECO:0000313" key="5">
    <source>
        <dbReference type="Proteomes" id="UP000324233"/>
    </source>
</evidence>
<proteinExistence type="predicted"/>
<dbReference type="InterPro" id="IPR001509">
    <property type="entry name" value="Epimerase_deHydtase"/>
</dbReference>
<protein>
    <submittedName>
        <fullName evidence="4">1,5-anhydro-D-fructose reductase</fullName>
        <ecNumber evidence="4">1.1.1.292</ecNumber>
    </submittedName>
</protein>
<dbReference type="Proteomes" id="UP000324233">
    <property type="component" value="Plasmid pOJF2_1"/>
</dbReference>
<dbReference type="Gene3D" id="3.40.50.720">
    <property type="entry name" value="NAD(P)-binding Rossmann-like Domain"/>
    <property type="match status" value="2"/>
</dbReference>
<dbReference type="PANTHER" id="PTHR48079:SF6">
    <property type="entry name" value="NAD(P)-BINDING DOMAIN-CONTAINING PROTEIN-RELATED"/>
    <property type="match status" value="1"/>
</dbReference>
<dbReference type="EMBL" id="CP042998">
    <property type="protein sequence ID" value="QEH39221.1"/>
    <property type="molecule type" value="Genomic_DNA"/>
</dbReference>
<feature type="domain" description="Gfo/Idh/MocA-like oxidoreductase N-terminal" evidence="3">
    <location>
        <begin position="10"/>
        <end position="130"/>
    </location>
</feature>
<dbReference type="Pfam" id="PF01408">
    <property type="entry name" value="GFO_IDH_MocA"/>
    <property type="match status" value="1"/>
</dbReference>
<geneLocation type="plasmid" evidence="5">
    <name>pojf2_1</name>
</geneLocation>
<dbReference type="InterPro" id="IPR000683">
    <property type="entry name" value="Gfo/Idh/MocA-like_OxRdtase_N"/>
</dbReference>
<dbReference type="Gene3D" id="3.30.360.10">
    <property type="entry name" value="Dihydrodipicolinate Reductase, domain 2"/>
    <property type="match status" value="1"/>
</dbReference>
<reference evidence="4 5" key="1">
    <citation type="submission" date="2019-08" db="EMBL/GenBank/DDBJ databases">
        <title>Deep-cultivation of Planctomycetes and their phenomic and genomic characterization uncovers novel biology.</title>
        <authorList>
            <person name="Wiegand S."/>
            <person name="Jogler M."/>
            <person name="Boedeker C."/>
            <person name="Pinto D."/>
            <person name="Vollmers J."/>
            <person name="Rivas-Marin E."/>
            <person name="Kohn T."/>
            <person name="Peeters S.H."/>
            <person name="Heuer A."/>
            <person name="Rast P."/>
            <person name="Oberbeckmann S."/>
            <person name="Bunk B."/>
            <person name="Jeske O."/>
            <person name="Meyerdierks A."/>
            <person name="Storesund J.E."/>
            <person name="Kallscheuer N."/>
            <person name="Luecker S."/>
            <person name="Lage O.M."/>
            <person name="Pohl T."/>
            <person name="Merkel B.J."/>
            <person name="Hornburger P."/>
            <person name="Mueller R.-W."/>
            <person name="Bruemmer F."/>
            <person name="Labrenz M."/>
            <person name="Spormann A.M."/>
            <person name="Op den Camp H."/>
            <person name="Overmann J."/>
            <person name="Amann R."/>
            <person name="Jetten M.S.M."/>
            <person name="Mascher T."/>
            <person name="Medema M.H."/>
            <person name="Devos D.P."/>
            <person name="Kaster A.-K."/>
            <person name="Ovreas L."/>
            <person name="Rohde M."/>
            <person name="Galperin M.Y."/>
            <person name="Jogler C."/>
        </authorList>
    </citation>
    <scope>NUCLEOTIDE SEQUENCE [LARGE SCALE GENOMIC DNA]</scope>
    <source>
        <strain evidence="4 5">OJF2</strain>
        <plasmid evidence="5">pojf2_1</plasmid>
    </source>
</reference>
<keyword evidence="5" id="KW-1185">Reference proteome</keyword>
<keyword evidence="4" id="KW-0614">Plasmid</keyword>
<dbReference type="AlphaFoldDB" id="A0A5B9WH02"/>
<sequence>MGRKSDAPPFRVGLVGTGYIADWHAKALGAARGASLVAACDLDLARAEAFGRRHGARAYGSLEAMIGDEANPLDAVHVLLPPDRHAAAASAAIRAGKHVFLEKPMAVDAEECSGLIGEAAARGVAIGVNHNFLFAPNYEQFRGDVRSGRLGRLDRLTVTWHRGLDQLLSGPPDIWMLRDPRNIMLEIGPHCLAPVLDLLGPLEVIGVHASNRMTLEGGRPFYRRWSVEGEAGGVAVSLHLSFAQGFTEQTIHARGSVAAGTVDYERDTYLLHRHSPYSLDFDRYRMIREDAGAMAAQARRTLAGSVLSKLKLSSRGNPYGLSIARAVQAFYAGMGGAVDPRLSAELGRDLIAACAAIGREGAGEPAAAAGGEPEPVATPREAGGEGAAAATPAEVLVLGATGFIGRELARQLLASGRRIRLLVRSPGKLPADLRGPGVEVVRGDLTRAEDLGRALGGIKAVYHLARANVKTWEEYTEQEIEATRRVAEACLARGVGRLIYTGTIDSYYAGGKAGTITEDTPLDPQIAWRNLYARAKAASEGLLMDLHRDRGLPVVIFRPGIVIGRGSSPLHWGVGMWSWNSVCQVWGRGDNPLPLVLVEDVASALVAALEVPGIEGESFNLVADTDLTASDYLAALEEHAGASFQKLPTAPWRFYAADVAKWAVKQMVRHPDRRRPSYRDWESRTQRARFDCTKARNLLNWRPVCDREEIIRRGIQQPASQFLS</sequence>
<dbReference type="SUPFAM" id="SSF51735">
    <property type="entry name" value="NAD(P)-binding Rossmann-fold domains"/>
    <property type="match status" value="2"/>
</dbReference>
<evidence type="ECO:0000259" key="3">
    <source>
        <dbReference type="Pfam" id="PF01408"/>
    </source>
</evidence>
<organism evidence="4 5">
    <name type="scientific">Aquisphaera giovannonii</name>
    <dbReference type="NCBI Taxonomy" id="406548"/>
    <lineage>
        <taxon>Bacteria</taxon>
        <taxon>Pseudomonadati</taxon>
        <taxon>Planctomycetota</taxon>
        <taxon>Planctomycetia</taxon>
        <taxon>Isosphaerales</taxon>
        <taxon>Isosphaeraceae</taxon>
        <taxon>Aquisphaera</taxon>
    </lineage>
</organism>
<dbReference type="EC" id="1.1.1.292" evidence="4"/>